<name>A0A9Q9EKR5_9PEZI</name>
<reference evidence="1" key="1">
    <citation type="submission" date="2022-06" db="EMBL/GenBank/DDBJ databases">
        <title>Complete genome sequences of two strains of the flax pathogen Septoria linicola.</title>
        <authorList>
            <person name="Lapalu N."/>
            <person name="Simon A."/>
            <person name="Demenou B."/>
            <person name="Paumier D."/>
            <person name="Guillot M.-P."/>
            <person name="Gout L."/>
            <person name="Valade R."/>
        </authorList>
    </citation>
    <scope>NUCLEOTIDE SEQUENCE</scope>
    <source>
        <strain evidence="1">SE15195</strain>
    </source>
</reference>
<proteinExistence type="predicted"/>
<accession>A0A9Q9EKR5</accession>
<organism evidence="1 2">
    <name type="scientific">Septoria linicola</name>
    <dbReference type="NCBI Taxonomy" id="215465"/>
    <lineage>
        <taxon>Eukaryota</taxon>
        <taxon>Fungi</taxon>
        <taxon>Dikarya</taxon>
        <taxon>Ascomycota</taxon>
        <taxon>Pezizomycotina</taxon>
        <taxon>Dothideomycetes</taxon>
        <taxon>Dothideomycetidae</taxon>
        <taxon>Mycosphaerellales</taxon>
        <taxon>Mycosphaerellaceae</taxon>
        <taxon>Septoria</taxon>
    </lineage>
</organism>
<dbReference type="EMBL" id="CP099422">
    <property type="protein sequence ID" value="USW53549.1"/>
    <property type="molecule type" value="Genomic_DNA"/>
</dbReference>
<gene>
    <name evidence="1" type="ORF">Slin15195_G068680</name>
</gene>
<evidence type="ECO:0000313" key="2">
    <source>
        <dbReference type="Proteomes" id="UP001056384"/>
    </source>
</evidence>
<dbReference type="Proteomes" id="UP001056384">
    <property type="component" value="Chromosome 5"/>
</dbReference>
<protein>
    <submittedName>
        <fullName evidence="1">Uncharacterized protein</fullName>
    </submittedName>
</protein>
<evidence type="ECO:0000313" key="1">
    <source>
        <dbReference type="EMBL" id="USW53549.1"/>
    </source>
</evidence>
<sequence>MSCLDPFDQFYALPYPKTTKKARALPALHIENLHKLEAATAALSVSDKVPRPLKSTLAKPREETTQRSPKSVRFSDCVQIKTIPARKRDLFRGTGMDLVNIIKATDNEFASLIGQYIQPDSPAPWQVSSKARWSSDRRAPTAGGVTRPSSLNVQTLPAKSRTSVKRSLHAFRDSSREAYAARVFGTRESFILHRTHARGGDPRLLLSSSATMALPSPASKVRNRLALLRYMRRVRQRIASERHSTALLRRRCQSRAGQLKQHNTRKSKPHRVWQTLQPGCLQQSSAEHEVREMQTNPVPLSKRPLRLTEYLSQRMRTYVDHIRDQRGPPKPLQPQ</sequence>
<dbReference type="AlphaFoldDB" id="A0A9Q9EKR5"/>
<keyword evidence="2" id="KW-1185">Reference proteome</keyword>